<keyword evidence="11" id="KW-0482">Metalloprotease</keyword>
<accession>A0A326U116</accession>
<keyword evidence="8" id="KW-0378">Hydrolase</keyword>
<feature type="transmembrane region" description="Helical" evidence="13">
    <location>
        <begin position="237"/>
        <end position="259"/>
    </location>
</feature>
<dbReference type="Pfam" id="PF02163">
    <property type="entry name" value="Peptidase_M50"/>
    <property type="match status" value="1"/>
</dbReference>
<feature type="transmembrane region" description="Helical" evidence="13">
    <location>
        <begin position="207"/>
        <end position="231"/>
    </location>
</feature>
<keyword evidence="16" id="KW-1185">Reference proteome</keyword>
<evidence type="ECO:0000256" key="2">
    <source>
        <dbReference type="ARBA" id="ARBA00004651"/>
    </source>
</evidence>
<comment type="similarity">
    <text evidence="3">Belongs to the peptidase M50B family.</text>
</comment>
<feature type="transmembrane region" description="Helical" evidence="13">
    <location>
        <begin position="56"/>
        <end position="89"/>
    </location>
</feature>
<organism evidence="15 16">
    <name type="scientific">Thermosporothrix hazakensis</name>
    <dbReference type="NCBI Taxonomy" id="644383"/>
    <lineage>
        <taxon>Bacteria</taxon>
        <taxon>Bacillati</taxon>
        <taxon>Chloroflexota</taxon>
        <taxon>Ktedonobacteria</taxon>
        <taxon>Ktedonobacterales</taxon>
        <taxon>Thermosporotrichaceae</taxon>
        <taxon>Thermosporothrix</taxon>
    </lineage>
</organism>
<keyword evidence="10 13" id="KW-1133">Transmembrane helix</keyword>
<feature type="transmembrane region" description="Helical" evidence="13">
    <location>
        <begin position="153"/>
        <end position="177"/>
    </location>
</feature>
<evidence type="ECO:0000256" key="8">
    <source>
        <dbReference type="ARBA" id="ARBA00022801"/>
    </source>
</evidence>
<dbReference type="Proteomes" id="UP000248806">
    <property type="component" value="Unassembled WGS sequence"/>
</dbReference>
<evidence type="ECO:0000256" key="13">
    <source>
        <dbReference type="SAM" id="Phobius"/>
    </source>
</evidence>
<evidence type="ECO:0000256" key="10">
    <source>
        <dbReference type="ARBA" id="ARBA00022989"/>
    </source>
</evidence>
<evidence type="ECO:0000256" key="7">
    <source>
        <dbReference type="ARBA" id="ARBA00022723"/>
    </source>
</evidence>
<name>A0A326U116_THEHA</name>
<feature type="transmembrane region" description="Helical" evidence="13">
    <location>
        <begin position="110"/>
        <end position="133"/>
    </location>
</feature>
<dbReference type="RefSeq" id="WP_111324952.1">
    <property type="nucleotide sequence ID" value="NZ_BIFX01000001.1"/>
</dbReference>
<dbReference type="OrthoDB" id="9800627at2"/>
<protein>
    <submittedName>
        <fullName evidence="15">Zn-dependent protease</fullName>
    </submittedName>
</protein>
<evidence type="ECO:0000313" key="15">
    <source>
        <dbReference type="EMBL" id="PZW24189.1"/>
    </source>
</evidence>
<dbReference type="InterPro" id="IPR052348">
    <property type="entry name" value="Metallopeptidase_M50B"/>
</dbReference>
<evidence type="ECO:0000256" key="12">
    <source>
        <dbReference type="ARBA" id="ARBA00023136"/>
    </source>
</evidence>
<dbReference type="GO" id="GO:0046872">
    <property type="term" value="F:metal ion binding"/>
    <property type="evidence" value="ECO:0007669"/>
    <property type="project" value="UniProtKB-KW"/>
</dbReference>
<dbReference type="AlphaFoldDB" id="A0A326U116"/>
<evidence type="ECO:0000256" key="9">
    <source>
        <dbReference type="ARBA" id="ARBA00022833"/>
    </source>
</evidence>
<dbReference type="GO" id="GO:0006508">
    <property type="term" value="P:proteolysis"/>
    <property type="evidence" value="ECO:0007669"/>
    <property type="project" value="UniProtKB-KW"/>
</dbReference>
<keyword evidence="12 13" id="KW-0472">Membrane</keyword>
<feature type="domain" description="Peptidase M50" evidence="14">
    <location>
        <begin position="109"/>
        <end position="218"/>
    </location>
</feature>
<dbReference type="GO" id="GO:0005886">
    <property type="term" value="C:plasma membrane"/>
    <property type="evidence" value="ECO:0007669"/>
    <property type="project" value="UniProtKB-SubCell"/>
</dbReference>
<dbReference type="InterPro" id="IPR044537">
    <property type="entry name" value="Rip2-like"/>
</dbReference>
<evidence type="ECO:0000313" key="16">
    <source>
        <dbReference type="Proteomes" id="UP000248806"/>
    </source>
</evidence>
<keyword evidence="5 15" id="KW-0645">Protease</keyword>
<dbReference type="CDD" id="cd06158">
    <property type="entry name" value="S2P-M50_like_1"/>
    <property type="match status" value="1"/>
</dbReference>
<evidence type="ECO:0000256" key="3">
    <source>
        <dbReference type="ARBA" id="ARBA00007931"/>
    </source>
</evidence>
<dbReference type="InterPro" id="IPR008915">
    <property type="entry name" value="Peptidase_M50"/>
</dbReference>
<dbReference type="PANTHER" id="PTHR35864">
    <property type="entry name" value="ZINC METALLOPROTEASE MJ0611-RELATED"/>
    <property type="match status" value="1"/>
</dbReference>
<reference evidence="15 16" key="1">
    <citation type="submission" date="2018-06" db="EMBL/GenBank/DDBJ databases">
        <title>Genomic Encyclopedia of Archaeal and Bacterial Type Strains, Phase II (KMG-II): from individual species to whole genera.</title>
        <authorList>
            <person name="Goeker M."/>
        </authorList>
    </citation>
    <scope>NUCLEOTIDE SEQUENCE [LARGE SCALE GENOMIC DNA]</scope>
    <source>
        <strain evidence="15 16">ATCC BAA-1881</strain>
    </source>
</reference>
<evidence type="ECO:0000259" key="14">
    <source>
        <dbReference type="Pfam" id="PF02163"/>
    </source>
</evidence>
<gene>
    <name evidence="15" type="ORF">EI42_04635</name>
</gene>
<evidence type="ECO:0000256" key="6">
    <source>
        <dbReference type="ARBA" id="ARBA00022692"/>
    </source>
</evidence>
<keyword evidence="9" id="KW-0862">Zinc</keyword>
<dbReference type="EMBL" id="QKUF01000022">
    <property type="protein sequence ID" value="PZW24189.1"/>
    <property type="molecule type" value="Genomic_DNA"/>
</dbReference>
<keyword evidence="4" id="KW-1003">Cell membrane</keyword>
<proteinExistence type="inferred from homology"/>
<evidence type="ECO:0000256" key="11">
    <source>
        <dbReference type="ARBA" id="ARBA00023049"/>
    </source>
</evidence>
<evidence type="ECO:0000256" key="4">
    <source>
        <dbReference type="ARBA" id="ARBA00022475"/>
    </source>
</evidence>
<dbReference type="PANTHER" id="PTHR35864:SF1">
    <property type="entry name" value="ZINC METALLOPROTEASE YWHC-RELATED"/>
    <property type="match status" value="1"/>
</dbReference>
<comment type="caution">
    <text evidence="15">The sequence shown here is derived from an EMBL/GenBank/DDBJ whole genome shotgun (WGS) entry which is preliminary data.</text>
</comment>
<sequence length="260" mass="28097">MMIKLNVILALMLIGSFLVAIALHEWSHAVVASWLGDPTPRSQGRKTLRIPAHIDPLGLLMCLFMAFQTTSYAVALFAGLHPFAGVALGWGKPVRTDPWKLRGGADRGTIMVACAGPLANLIIGIVVALVLRLLTPILDGAGVFQGITVGSIVVTRCLQLLAVFATVNVGLAIFNIIPLPPLDGYKVLYGLLPVQQAKRYANWAERYGMYTVLAIFFLVPFFFGLIGLGAFAWLDKYIVLGAWAILSLISGIDVSALYLY</sequence>
<comment type="subcellular location">
    <subcellularLocation>
        <location evidence="2">Cell membrane</location>
        <topology evidence="2">Multi-pass membrane protein</topology>
    </subcellularLocation>
</comment>
<evidence type="ECO:0000256" key="1">
    <source>
        <dbReference type="ARBA" id="ARBA00001947"/>
    </source>
</evidence>
<evidence type="ECO:0000256" key="5">
    <source>
        <dbReference type="ARBA" id="ARBA00022670"/>
    </source>
</evidence>
<keyword evidence="6 13" id="KW-0812">Transmembrane</keyword>
<comment type="cofactor">
    <cofactor evidence="1">
        <name>Zn(2+)</name>
        <dbReference type="ChEBI" id="CHEBI:29105"/>
    </cofactor>
</comment>
<keyword evidence="7" id="KW-0479">Metal-binding</keyword>
<dbReference type="GO" id="GO:0008237">
    <property type="term" value="F:metallopeptidase activity"/>
    <property type="evidence" value="ECO:0007669"/>
    <property type="project" value="UniProtKB-KW"/>
</dbReference>